<dbReference type="PANTHER" id="PTHR43649:SF31">
    <property type="entry name" value="SN-GLYCEROL-3-PHOSPHATE-BINDING PERIPLASMIC PROTEIN UGPB"/>
    <property type="match status" value="1"/>
</dbReference>
<dbReference type="AlphaFoldDB" id="A0A556AXB8"/>
<reference evidence="8 9" key="1">
    <citation type="submission" date="2019-07" db="EMBL/GenBank/DDBJ databases">
        <title>Qingshengfaniella alkalisoli gen. nov., sp. nov., isolated from saline soil.</title>
        <authorList>
            <person name="Xu L."/>
            <person name="Huang X.-X."/>
            <person name="Sun J.-Q."/>
        </authorList>
    </citation>
    <scope>NUCLEOTIDE SEQUENCE [LARGE SCALE GENOMIC DNA]</scope>
    <source>
        <strain evidence="8 9">DSM 27279</strain>
    </source>
</reference>
<accession>A0A556AXB8</accession>
<evidence type="ECO:0000256" key="4">
    <source>
        <dbReference type="ARBA" id="ARBA00017470"/>
    </source>
</evidence>
<evidence type="ECO:0000313" key="8">
    <source>
        <dbReference type="EMBL" id="TSH97065.1"/>
    </source>
</evidence>
<dbReference type="PANTHER" id="PTHR43649">
    <property type="entry name" value="ARABINOSE-BINDING PROTEIN-RELATED"/>
    <property type="match status" value="1"/>
</dbReference>
<proteinExistence type="inferred from homology"/>
<feature type="signal peptide" evidence="7">
    <location>
        <begin position="1"/>
        <end position="22"/>
    </location>
</feature>
<dbReference type="Gene3D" id="3.40.190.10">
    <property type="entry name" value="Periplasmic binding protein-like II"/>
    <property type="match status" value="2"/>
</dbReference>
<organism evidence="8 9">
    <name type="scientific">Verticiella sediminum</name>
    <dbReference type="NCBI Taxonomy" id="1247510"/>
    <lineage>
        <taxon>Bacteria</taxon>
        <taxon>Pseudomonadati</taxon>
        <taxon>Pseudomonadota</taxon>
        <taxon>Betaproteobacteria</taxon>
        <taxon>Burkholderiales</taxon>
        <taxon>Alcaligenaceae</taxon>
        <taxon>Verticiella</taxon>
    </lineage>
</organism>
<keyword evidence="6 7" id="KW-0732">Signal</keyword>
<evidence type="ECO:0000256" key="7">
    <source>
        <dbReference type="SAM" id="SignalP"/>
    </source>
</evidence>
<dbReference type="EMBL" id="VLTJ01000011">
    <property type="protein sequence ID" value="TSH97065.1"/>
    <property type="molecule type" value="Genomic_DNA"/>
</dbReference>
<evidence type="ECO:0000256" key="6">
    <source>
        <dbReference type="ARBA" id="ARBA00022729"/>
    </source>
</evidence>
<dbReference type="Pfam" id="PF13416">
    <property type="entry name" value="SBP_bac_8"/>
    <property type="match status" value="1"/>
</dbReference>
<dbReference type="OrthoDB" id="4393730at2"/>
<keyword evidence="9" id="KW-1185">Reference proteome</keyword>
<evidence type="ECO:0000256" key="2">
    <source>
        <dbReference type="ARBA" id="ARBA00008520"/>
    </source>
</evidence>
<dbReference type="GO" id="GO:0042597">
    <property type="term" value="C:periplasmic space"/>
    <property type="evidence" value="ECO:0007669"/>
    <property type="project" value="UniProtKB-SubCell"/>
</dbReference>
<feature type="chain" id="PRO_5022024319" description="sn-glycerol-3-phosphate-binding periplasmic protein UgpB" evidence="7">
    <location>
        <begin position="23"/>
        <end position="428"/>
    </location>
</feature>
<evidence type="ECO:0000256" key="5">
    <source>
        <dbReference type="ARBA" id="ARBA00022448"/>
    </source>
</evidence>
<dbReference type="Proteomes" id="UP000318405">
    <property type="component" value="Unassembled WGS sequence"/>
</dbReference>
<comment type="similarity">
    <text evidence="2">Belongs to the bacterial solute-binding protein 1 family.</text>
</comment>
<evidence type="ECO:0000256" key="3">
    <source>
        <dbReference type="ARBA" id="ARBA00011557"/>
    </source>
</evidence>
<evidence type="ECO:0000313" key="9">
    <source>
        <dbReference type="Proteomes" id="UP000318405"/>
    </source>
</evidence>
<dbReference type="RefSeq" id="WP_143947432.1">
    <property type="nucleotide sequence ID" value="NZ_BAABMB010000002.1"/>
</dbReference>
<name>A0A556AXB8_9BURK</name>
<comment type="subunit">
    <text evidence="3">The complex is composed of two ATP-binding proteins (UgpC), two transmembrane proteins (UgpA and UgpE) and a solute-binding protein (UgpB).</text>
</comment>
<dbReference type="InterPro" id="IPR050490">
    <property type="entry name" value="Bact_solute-bd_prot1"/>
</dbReference>
<evidence type="ECO:0000256" key="1">
    <source>
        <dbReference type="ARBA" id="ARBA00004418"/>
    </source>
</evidence>
<keyword evidence="5" id="KW-0813">Transport</keyword>
<sequence length="428" mass="46664">MKALKTCVAAIAAVLSFGAAHAESQKILVWHSLDAAHKAIFESFVSQFNRSQSDVVVELSAAPDDKAMAAGMAQAIKDKRLPHLVQLSDEFAPETVAKDNRVLPLYELLNKYPIKDVRWFLPQTSGYVRDGRGRLLALPLMAEIPVLFYNRDLYKKAGLNPDQPPVTWRDLQNQLIALQNAGVQCPYATSRMVWVHQENLAASNNQPFASRNNGLDGGRPDLLVNSQLHIRHLAMMTSWVRSSLFTTATFEDEADSTFANGDCAVLSSGTGAWAKLDPRKFATGVAPLPRYVEASKEGGMPLVSGSALWATSGHSAAEDKATAQFIAWLVSPTVAAQWHQQTGFLPLTEAAARAADVSFYNRIPGAQQVVTQMDRNPSANSRGLRIPRYQDVLAILNEETALTLRGQKPAMQAQSDAVKRAAAVMSAK</sequence>
<protein>
    <recommendedName>
        <fullName evidence="4">sn-glycerol-3-phosphate-binding periplasmic protein UgpB</fullName>
    </recommendedName>
</protein>
<comment type="caution">
    <text evidence="8">The sequence shown here is derived from an EMBL/GenBank/DDBJ whole genome shotgun (WGS) entry which is preliminary data.</text>
</comment>
<dbReference type="InterPro" id="IPR006059">
    <property type="entry name" value="SBP"/>
</dbReference>
<gene>
    <name evidence="8" type="ORF">FOZ76_07005</name>
</gene>
<comment type="subcellular location">
    <subcellularLocation>
        <location evidence="1">Periplasm</location>
    </subcellularLocation>
</comment>
<dbReference type="SUPFAM" id="SSF53850">
    <property type="entry name" value="Periplasmic binding protein-like II"/>
    <property type="match status" value="1"/>
</dbReference>